<dbReference type="EMBL" id="OZ023714">
    <property type="protein sequence ID" value="CAK9862536.1"/>
    <property type="molecule type" value="Genomic_DNA"/>
</dbReference>
<accession>A0ABP1AJ20</accession>
<protein>
    <submittedName>
        <fullName evidence="1">Uncharacterized protein</fullName>
    </submittedName>
</protein>
<reference evidence="1" key="1">
    <citation type="submission" date="2024-03" db="EMBL/GenBank/DDBJ databases">
        <authorList>
            <consortium name="ELIXIR-Norway"/>
            <consortium name="Elixir Norway"/>
        </authorList>
    </citation>
    <scope>NUCLEOTIDE SEQUENCE</scope>
</reference>
<gene>
    <name evidence="1" type="ORF">CSSPJE1EN2_LOCUS5531</name>
</gene>
<feature type="non-terminal residue" evidence="1">
    <location>
        <position position="56"/>
    </location>
</feature>
<evidence type="ECO:0000313" key="2">
    <source>
        <dbReference type="Proteomes" id="UP001497522"/>
    </source>
</evidence>
<dbReference type="Proteomes" id="UP001497522">
    <property type="component" value="Chromosome 13"/>
</dbReference>
<sequence>FFSGIVVTTSIHLLAYFFEFLNFSYVVYNYVLNLIKFYYILYIVHPCSLPHKTSRL</sequence>
<proteinExistence type="predicted"/>
<feature type="non-terminal residue" evidence="1">
    <location>
        <position position="1"/>
    </location>
</feature>
<evidence type="ECO:0000313" key="1">
    <source>
        <dbReference type="EMBL" id="CAK9862536.1"/>
    </source>
</evidence>
<keyword evidence="2" id="KW-1185">Reference proteome</keyword>
<name>A0ABP1AJ20_9BRYO</name>
<organism evidence="1 2">
    <name type="scientific">Sphagnum jensenii</name>
    <dbReference type="NCBI Taxonomy" id="128206"/>
    <lineage>
        <taxon>Eukaryota</taxon>
        <taxon>Viridiplantae</taxon>
        <taxon>Streptophyta</taxon>
        <taxon>Embryophyta</taxon>
        <taxon>Bryophyta</taxon>
        <taxon>Sphagnophytina</taxon>
        <taxon>Sphagnopsida</taxon>
        <taxon>Sphagnales</taxon>
        <taxon>Sphagnaceae</taxon>
        <taxon>Sphagnum</taxon>
    </lineage>
</organism>